<keyword evidence="3" id="KW-1185">Reference proteome</keyword>
<dbReference type="Proteomes" id="UP000214646">
    <property type="component" value="Unassembled WGS sequence"/>
</dbReference>
<feature type="transmembrane region" description="Helical" evidence="1">
    <location>
        <begin position="74"/>
        <end position="97"/>
    </location>
</feature>
<proteinExistence type="predicted"/>
<reference evidence="3" key="1">
    <citation type="submission" date="2017-06" db="EMBL/GenBank/DDBJ databases">
        <title>Genome analysis of Fimbriiglobus ruber SP5, the first member of the order Planctomycetales with confirmed chitinolytic capability.</title>
        <authorList>
            <person name="Ravin N.V."/>
            <person name="Rakitin A.L."/>
            <person name="Ivanova A.A."/>
            <person name="Beletsky A.V."/>
            <person name="Kulichevskaya I.S."/>
            <person name="Mardanov A.V."/>
            <person name="Dedysh S.N."/>
        </authorList>
    </citation>
    <scope>NUCLEOTIDE SEQUENCE [LARGE SCALE GENOMIC DNA]</scope>
    <source>
        <strain evidence="3">SP5</strain>
    </source>
</reference>
<sequence>MAVETPINERIKASADPRVLHPLDQLRGTIRRFVLLDGLLAAGLLLVVWFWAGLVFDFGLFRLTGFDWVQDAPAALRAVALVVMLGLLVLVVVTRVLTRVRREFSYPSLALVLEKRFPRLLGDRLITAVELADVNRAAKLGYSAEMIRLTIDEAREAVAQVPVATVFNWWRLRSKAILIGGIVFGAVIVSYLLFALLARTFAPGEFAWRFGDVLSIYTERTLLLKNVPWPRRAHLELVAFPGDDLRVGKEAPPPKIRARAFQYVVAEPVTADRRTGWRPFLWSDLASHSEIYAPRKETPLTVTLNHEEDWRAKDVARAAVVGGPGFPAEKPVSTEIVALNDLAVDEVAERFAPSHPEIAEVLAQLDEVAARPSMSRTFRKLDLPDTVRLYYTGRASGTGPAARFQGRTRGDIPLTREPTGEYVAEVTGLKESVSFTVRAADFRTSAKDITLVPAPALTKLSHLDYQPAYLFHPAPEEAVKPGPDGKRPPPSWTALKGLRQAMPEKDLSLTGEKSVCTVPAGTELVLTAVADKPLKAARLIPKSGRIPGSPKGATAAVPIAPDGDQIVIRFEGEYRVAESVEFDLEFSDPDDVKSTRSVLIQAVEDLTPQVEVAVDILRKVGNSYYCTPRARVPFVKESIIRDDTGLSRVEFQFTVSRVEAQAVVGLQLQALASIWAAAPLVPNIGSVVLPPTGVSLASQLSKGEAKQFAAMPVTAFERAYDALVKDTPSVLRDKLGRPPANPDATDTVKEVKFTNEADVFDLADADALLEAQGKRMLVADSGEIQPRFRVELSVVARDVNIETGPKEARNLDPIRLLVVSEADLLAEITKDEEILIGKFDAALKNLREAEAMLADQTARLAPSTVAPDVLLSARVKADSIIMEVGKAREFTQVVATEYGRLKRETEVNRCNESVPRRYDSAIIKPLEAVLANQFKAAEDGLTGFRDPLGDDRRPDDAAIATARVRLTALISELTRIRAGLGEALSESKLRDELRKIIDNQTLVTRALKRIYDGIQISLFAPTIKPVPPVMLAQGEKKTVKHVIDWNVFDKGEIKVRVEPQAGSEIQGPGELTVKDDKNDFEYEITAGKKAGEFTVKLTPTVGEPVIVKIVVK</sequence>
<dbReference type="RefSeq" id="WP_088253605.1">
    <property type="nucleotide sequence ID" value="NZ_NIDE01000003.1"/>
</dbReference>
<dbReference type="AlphaFoldDB" id="A0A225DSM2"/>
<organism evidence="2 3">
    <name type="scientific">Fimbriiglobus ruber</name>
    <dbReference type="NCBI Taxonomy" id="1908690"/>
    <lineage>
        <taxon>Bacteria</taxon>
        <taxon>Pseudomonadati</taxon>
        <taxon>Planctomycetota</taxon>
        <taxon>Planctomycetia</taxon>
        <taxon>Gemmatales</taxon>
        <taxon>Gemmataceae</taxon>
        <taxon>Fimbriiglobus</taxon>
    </lineage>
</organism>
<protein>
    <submittedName>
        <fullName evidence="2">Polyketide synthase</fullName>
    </submittedName>
</protein>
<keyword evidence="1" id="KW-0472">Membrane</keyword>
<evidence type="ECO:0000256" key="1">
    <source>
        <dbReference type="SAM" id="Phobius"/>
    </source>
</evidence>
<evidence type="ECO:0000313" key="3">
    <source>
        <dbReference type="Proteomes" id="UP000214646"/>
    </source>
</evidence>
<accession>A0A225DSM2</accession>
<comment type="caution">
    <text evidence="2">The sequence shown here is derived from an EMBL/GenBank/DDBJ whole genome shotgun (WGS) entry which is preliminary data.</text>
</comment>
<name>A0A225DSM2_9BACT</name>
<feature type="transmembrane region" description="Helical" evidence="1">
    <location>
        <begin position="176"/>
        <end position="197"/>
    </location>
</feature>
<dbReference type="EMBL" id="NIDE01000003">
    <property type="protein sequence ID" value="OWK44311.1"/>
    <property type="molecule type" value="Genomic_DNA"/>
</dbReference>
<feature type="transmembrane region" description="Helical" evidence="1">
    <location>
        <begin position="33"/>
        <end position="54"/>
    </location>
</feature>
<evidence type="ECO:0000313" key="2">
    <source>
        <dbReference type="EMBL" id="OWK44311.1"/>
    </source>
</evidence>
<keyword evidence="1" id="KW-0812">Transmembrane</keyword>
<gene>
    <name evidence="2" type="ORF">FRUB_02243</name>
</gene>
<dbReference type="OrthoDB" id="256197at2"/>
<keyword evidence="1" id="KW-1133">Transmembrane helix</keyword>